<feature type="region of interest" description="Disordered" evidence="1">
    <location>
        <begin position="1"/>
        <end position="172"/>
    </location>
</feature>
<evidence type="ECO:0000313" key="2">
    <source>
        <dbReference type="EMBL" id="GFH35588.1"/>
    </source>
</evidence>
<organism evidence="2 3">
    <name type="scientific">Streptomyces pacificus</name>
    <dbReference type="NCBI Taxonomy" id="2705029"/>
    <lineage>
        <taxon>Bacteria</taxon>
        <taxon>Bacillati</taxon>
        <taxon>Actinomycetota</taxon>
        <taxon>Actinomycetes</taxon>
        <taxon>Kitasatosporales</taxon>
        <taxon>Streptomycetaceae</taxon>
        <taxon>Streptomyces</taxon>
    </lineage>
</organism>
<dbReference type="AlphaFoldDB" id="A0A6A0ASA7"/>
<comment type="caution">
    <text evidence="2">The sequence shown here is derived from an EMBL/GenBank/DDBJ whole genome shotgun (WGS) entry which is preliminary data.</text>
</comment>
<dbReference type="EMBL" id="BLLG01000004">
    <property type="protein sequence ID" value="GFH35588.1"/>
    <property type="molecule type" value="Genomic_DNA"/>
</dbReference>
<dbReference type="Proteomes" id="UP000484988">
    <property type="component" value="Unassembled WGS sequence"/>
</dbReference>
<reference evidence="2 3" key="1">
    <citation type="submission" date="2020-02" db="EMBL/GenBank/DDBJ databases">
        <title>Whole Genome Shotgun Sequence of Streptomyces sp. strain CWH03.</title>
        <authorList>
            <person name="Dohra H."/>
            <person name="Kodani S."/>
            <person name="Yamamura H."/>
        </authorList>
    </citation>
    <scope>NUCLEOTIDE SEQUENCE [LARGE SCALE GENOMIC DNA]</scope>
    <source>
        <strain evidence="2 3">CWH03</strain>
    </source>
</reference>
<name>A0A6A0ASA7_9ACTN</name>
<accession>A0A6A0ASA7</accession>
<keyword evidence="3" id="KW-1185">Reference proteome</keyword>
<gene>
    <name evidence="2" type="ORF">SCWH03_18090</name>
</gene>
<sequence>MTAEHYRRVPNGRTVRIAVMHSRDPDSSQNGPIRDIRPRTAVPPRRTGAVHRVRYSAGGAQPRRPRRDFAGPRRTGGSSARVPTARSGAGRTEPGDHEGPVNRTARGQPHDPGATARSGAGRTESGDHEGPVNRTARGQPHDPGATARSGAGCTEPGDHEGPCQPDGMGGYP</sequence>
<protein>
    <submittedName>
        <fullName evidence="2">Uncharacterized protein</fullName>
    </submittedName>
</protein>
<proteinExistence type="predicted"/>
<evidence type="ECO:0000256" key="1">
    <source>
        <dbReference type="SAM" id="MobiDB-lite"/>
    </source>
</evidence>
<evidence type="ECO:0000313" key="3">
    <source>
        <dbReference type="Proteomes" id="UP000484988"/>
    </source>
</evidence>